<evidence type="ECO:0000313" key="3">
    <source>
        <dbReference type="EMBL" id="EEC50270.1"/>
    </source>
</evidence>
<accession>B7FUJ1</accession>
<evidence type="ECO:0000256" key="1">
    <source>
        <dbReference type="SAM" id="MobiDB-lite"/>
    </source>
</evidence>
<dbReference type="Gene3D" id="3.30.420.10">
    <property type="entry name" value="Ribonuclease H-like superfamily/Ribonuclease H"/>
    <property type="match status" value="1"/>
</dbReference>
<feature type="compositionally biased region" description="Polar residues" evidence="1">
    <location>
        <begin position="318"/>
        <end position="334"/>
    </location>
</feature>
<keyword evidence="4" id="KW-1185">Reference proteome</keyword>
<dbReference type="GeneID" id="7198084"/>
<dbReference type="InParanoid" id="B7FUJ1"/>
<dbReference type="InterPro" id="IPR001584">
    <property type="entry name" value="Integrase_cat-core"/>
</dbReference>
<dbReference type="GO" id="GO:0015074">
    <property type="term" value="P:DNA integration"/>
    <property type="evidence" value="ECO:0007669"/>
    <property type="project" value="InterPro"/>
</dbReference>
<dbReference type="PROSITE" id="PS50994">
    <property type="entry name" value="INTEGRASE"/>
    <property type="match status" value="1"/>
</dbReference>
<feature type="region of interest" description="Disordered" evidence="1">
    <location>
        <begin position="889"/>
        <end position="945"/>
    </location>
</feature>
<dbReference type="RefSeq" id="XP_002178605.1">
    <property type="nucleotide sequence ID" value="XM_002178569.1"/>
</dbReference>
<gene>
    <name evidence="3" type="ORF">PHATRDRAFT_34031</name>
</gene>
<protein>
    <recommendedName>
        <fullName evidence="2">Integrase catalytic domain-containing protein</fullName>
    </recommendedName>
</protein>
<feature type="region of interest" description="Disordered" evidence="1">
    <location>
        <begin position="301"/>
        <end position="336"/>
    </location>
</feature>
<reference evidence="3 4" key="1">
    <citation type="journal article" date="2008" name="Nature">
        <title>The Phaeodactylum genome reveals the evolutionary history of diatom genomes.</title>
        <authorList>
            <person name="Bowler C."/>
            <person name="Allen A.E."/>
            <person name="Badger J.H."/>
            <person name="Grimwood J."/>
            <person name="Jabbari K."/>
            <person name="Kuo A."/>
            <person name="Maheswari U."/>
            <person name="Martens C."/>
            <person name="Maumus F."/>
            <person name="Otillar R.P."/>
            <person name="Rayko E."/>
            <person name="Salamov A."/>
            <person name="Vandepoele K."/>
            <person name="Beszteri B."/>
            <person name="Gruber A."/>
            <person name="Heijde M."/>
            <person name="Katinka M."/>
            <person name="Mock T."/>
            <person name="Valentin K."/>
            <person name="Verret F."/>
            <person name="Berges J.A."/>
            <person name="Brownlee C."/>
            <person name="Cadoret J.P."/>
            <person name="Chiovitti A."/>
            <person name="Choi C.J."/>
            <person name="Coesel S."/>
            <person name="De Martino A."/>
            <person name="Detter J.C."/>
            <person name="Durkin C."/>
            <person name="Falciatore A."/>
            <person name="Fournet J."/>
            <person name="Haruta M."/>
            <person name="Huysman M.J."/>
            <person name="Jenkins B.D."/>
            <person name="Jiroutova K."/>
            <person name="Jorgensen R.E."/>
            <person name="Joubert Y."/>
            <person name="Kaplan A."/>
            <person name="Kroger N."/>
            <person name="Kroth P.G."/>
            <person name="La Roche J."/>
            <person name="Lindquist E."/>
            <person name="Lommer M."/>
            <person name="Martin-Jezequel V."/>
            <person name="Lopez P.J."/>
            <person name="Lucas S."/>
            <person name="Mangogna M."/>
            <person name="McGinnis K."/>
            <person name="Medlin L.K."/>
            <person name="Montsant A."/>
            <person name="Oudot-Le Secq M.P."/>
            <person name="Napoli C."/>
            <person name="Obornik M."/>
            <person name="Parker M.S."/>
            <person name="Petit J.L."/>
            <person name="Porcel B.M."/>
            <person name="Poulsen N."/>
            <person name="Robison M."/>
            <person name="Rychlewski L."/>
            <person name="Rynearson T.A."/>
            <person name="Schmutz J."/>
            <person name="Shapiro H."/>
            <person name="Siaut M."/>
            <person name="Stanley M."/>
            <person name="Sussman M.R."/>
            <person name="Taylor A.R."/>
            <person name="Vardi A."/>
            <person name="von Dassow P."/>
            <person name="Vyverman W."/>
            <person name="Willis A."/>
            <person name="Wyrwicz L.S."/>
            <person name="Rokhsar D.S."/>
            <person name="Weissenbach J."/>
            <person name="Armbrust E.V."/>
            <person name="Green B.R."/>
            <person name="Van de Peer Y."/>
            <person name="Grigoriev I.V."/>
        </authorList>
    </citation>
    <scope>NUCLEOTIDE SEQUENCE [LARGE SCALE GENOMIC DNA]</scope>
    <source>
        <strain evidence="3 4">CCAP 1055/1</strain>
    </source>
</reference>
<dbReference type="EMBL" id="CM000607">
    <property type="protein sequence ID" value="EEC50270.1"/>
    <property type="molecule type" value="Genomic_DNA"/>
</dbReference>
<sequence length="1284" mass="140845">MTTKSTPKDLIDSFPHSKLTPIATATTEPDYLSLHQLQYEINDNAETLSSTLGDGQHGHLFLVISETEYLEMTDGIPCIPPVQPPFDPVHAANATAPQIVEANRQNDKRQKLFDLYHNAIKAFRNQLLEAIPIEYIKSLGHPTRGFNKVSPLEILSHLWETFGKIQASDLIANDERMKAAWHPPTPIQQLFQQLEKGNQFIIASGQVMDERIIARIGYQIIEKTGLFDLASRDWRYKDEADKTLANFKKHFQKANKDLAVTATSSSAGYHTANQSTVTKGKSYCWTHGIVHNTKHTSATCEKQAPGHKTGATLHDKQGGSTKTYQYTPPSSVAPNTPPLASSPPFFPPDAIADTGCTGHFLSTNIAHIHCQPTVPGINVVLPDGRTITSSHITELNIPSLPPAARTAHIFPGLSNGSLISIGQLCDHGCTATFTSDTVRIELNNTVVLRGGRSPYTRLWTLDSPVTPNPPATELHAPVHDKNFANHLGDHSGTLADRIAFVHASLFSPQLSTWCKAIDEGHLTTFPDITSAQVKRHPPQSVPMVKGHLDQQRSNLRSTKPKVTLSASVDPDDINFDTNPVVQDPPAARTQFLYADFAEVTGKIFTDPTGRFVTTSSSGNAYMLVVYDYNSNFIHVEAMKNRTGPEILSAYKRAHAMLSSKGLRPQLQRLDNEASTALQQFMSSVDIDFQLAPPHVHRRNAAERAIRTFKNHFIAGLCSTDKNFPLHLWDRLLPQAIMTLNLLRGSRINPNLSSWAQLHGLFDYNRTPLAPPGIHVLVHEKPTIRRTWAPHAADGWYVGPAMNHYQCYRVWIKETTSERISDTLTWFPSQVKMPSTSSRDTIVAAAHDLAHALAHPSPASPLSPLLVHEREALSQLSDIFSKAANPVDSSLPVAPTATLSPPTASTSSPRQVRFRDPVTESLPRVPTTTAAPPQSLPRVPPPNSEAETYKLVTCNPRQARRRAARKLKEKISASTSVVPTQATPAPVVPSPDKFFGTINLVTTDWESISLVTTDWERFSRPNGIINTKFRPLRRPLCNCKKPPQLSLSIGEIMTASCFSFFMLFFLSTVDTVEGEAIVTTRGADRELALVGATCADVIKEIRSPRFNRCTCSLAGSTGGATVNATCRGCSEVCILGACGSGYDQVSYEFETDGSATGERRQCFEYVSGVNGTICRIENRLRTSCAITLDNEACSSCEMRDCGENANGSQLPRQAFANCTNLLGGDFFDFCEPVTVSDTSSAFIAMDSTFAEDIDECNSGSTAHKLYFNALGSLSMVSAWLILQTQ</sequence>
<evidence type="ECO:0000259" key="2">
    <source>
        <dbReference type="PROSITE" id="PS50994"/>
    </source>
</evidence>
<dbReference type="Proteomes" id="UP000000759">
    <property type="component" value="Chromosome 4"/>
</dbReference>
<dbReference type="GO" id="GO:0003676">
    <property type="term" value="F:nucleic acid binding"/>
    <property type="evidence" value="ECO:0007669"/>
    <property type="project" value="InterPro"/>
</dbReference>
<dbReference type="eggNOG" id="ENOG502SKKF">
    <property type="taxonomic scope" value="Eukaryota"/>
</dbReference>
<dbReference type="PaxDb" id="2850-Phatr34031"/>
<evidence type="ECO:0000313" key="4">
    <source>
        <dbReference type="Proteomes" id="UP000000759"/>
    </source>
</evidence>
<dbReference type="KEGG" id="pti:PHATRDRAFT_34031"/>
<feature type="compositionally biased region" description="Low complexity" evidence="1">
    <location>
        <begin position="893"/>
        <end position="908"/>
    </location>
</feature>
<dbReference type="HOGENOM" id="CLU_002237_1_0_1"/>
<organism evidence="3 4">
    <name type="scientific">Phaeodactylum tricornutum (strain CCAP 1055/1)</name>
    <dbReference type="NCBI Taxonomy" id="556484"/>
    <lineage>
        <taxon>Eukaryota</taxon>
        <taxon>Sar</taxon>
        <taxon>Stramenopiles</taxon>
        <taxon>Ochrophyta</taxon>
        <taxon>Bacillariophyta</taxon>
        <taxon>Bacillariophyceae</taxon>
        <taxon>Bacillariophycidae</taxon>
        <taxon>Naviculales</taxon>
        <taxon>Phaeodactylaceae</taxon>
        <taxon>Phaeodactylum</taxon>
    </lineage>
</organism>
<dbReference type="InterPro" id="IPR036397">
    <property type="entry name" value="RNaseH_sf"/>
</dbReference>
<dbReference type="SUPFAM" id="SSF53098">
    <property type="entry name" value="Ribonuclease H-like"/>
    <property type="match status" value="1"/>
</dbReference>
<dbReference type="InterPro" id="IPR012337">
    <property type="entry name" value="RNaseH-like_sf"/>
</dbReference>
<feature type="compositionally biased region" description="Pro residues" evidence="1">
    <location>
        <begin position="933"/>
        <end position="942"/>
    </location>
</feature>
<reference evidence="4" key="2">
    <citation type="submission" date="2008-08" db="EMBL/GenBank/DDBJ databases">
        <authorList>
            <consortium name="Diatom Consortium"/>
            <person name="Grigoriev I."/>
            <person name="Grimwood J."/>
            <person name="Kuo A."/>
            <person name="Otillar R.P."/>
            <person name="Salamov A."/>
            <person name="Detter J.C."/>
            <person name="Lindquist E."/>
            <person name="Shapiro H."/>
            <person name="Lucas S."/>
            <person name="Glavina del Rio T."/>
            <person name="Pitluck S."/>
            <person name="Rokhsar D."/>
            <person name="Bowler C."/>
        </authorList>
    </citation>
    <scope>GENOME REANNOTATION</scope>
    <source>
        <strain evidence="4">CCAP 1055/1</strain>
    </source>
</reference>
<name>B7FUJ1_PHATC</name>
<proteinExistence type="predicted"/>
<feature type="domain" description="Integrase catalytic" evidence="2">
    <location>
        <begin position="581"/>
        <end position="761"/>
    </location>
</feature>